<comment type="caution">
    <text evidence="3">The sequence shown here is derived from an EMBL/GenBank/DDBJ whole genome shotgun (WGS) entry which is preliminary data.</text>
</comment>
<dbReference type="Proteomes" id="UP000325081">
    <property type="component" value="Unassembled WGS sequence"/>
</dbReference>
<gene>
    <name evidence="3" type="ORF">STAS_05465</name>
</gene>
<evidence type="ECO:0000313" key="3">
    <source>
        <dbReference type="EMBL" id="GER29589.1"/>
    </source>
</evidence>
<organism evidence="3 4">
    <name type="scientific">Striga asiatica</name>
    <name type="common">Asiatic witchweed</name>
    <name type="synonym">Buchnera asiatica</name>
    <dbReference type="NCBI Taxonomy" id="4170"/>
    <lineage>
        <taxon>Eukaryota</taxon>
        <taxon>Viridiplantae</taxon>
        <taxon>Streptophyta</taxon>
        <taxon>Embryophyta</taxon>
        <taxon>Tracheophyta</taxon>
        <taxon>Spermatophyta</taxon>
        <taxon>Magnoliopsida</taxon>
        <taxon>eudicotyledons</taxon>
        <taxon>Gunneridae</taxon>
        <taxon>Pentapetalae</taxon>
        <taxon>asterids</taxon>
        <taxon>lamiids</taxon>
        <taxon>Lamiales</taxon>
        <taxon>Orobanchaceae</taxon>
        <taxon>Buchnereae</taxon>
        <taxon>Striga</taxon>
    </lineage>
</organism>
<keyword evidence="3" id="KW-0436">Ligase</keyword>
<keyword evidence="2" id="KW-0472">Membrane</keyword>
<name>A0A5A7P9X3_STRAF</name>
<dbReference type="EMBL" id="BKCP01004002">
    <property type="protein sequence ID" value="GER29589.1"/>
    <property type="molecule type" value="Genomic_DNA"/>
</dbReference>
<evidence type="ECO:0000256" key="2">
    <source>
        <dbReference type="SAM" id="Phobius"/>
    </source>
</evidence>
<keyword evidence="2" id="KW-0812">Transmembrane</keyword>
<dbReference type="GO" id="GO:0016874">
    <property type="term" value="F:ligase activity"/>
    <property type="evidence" value="ECO:0007669"/>
    <property type="project" value="UniProtKB-KW"/>
</dbReference>
<keyword evidence="4" id="KW-1185">Reference proteome</keyword>
<feature type="compositionally biased region" description="Basic residues" evidence="1">
    <location>
        <begin position="500"/>
        <end position="511"/>
    </location>
</feature>
<keyword evidence="2" id="KW-1133">Transmembrane helix</keyword>
<dbReference type="AlphaFoldDB" id="A0A5A7P9X3"/>
<sequence length="511" mass="58012">MHEIVDDEYPRLMFEFKQFSELTDPETIDPSTPFGAAIKLAHYGKDMWICFYLPTKRSILVSNIYDVTKLIVSSDVPDIVDFNQRSIMSNVCDDLQSGIAPIIRVADFYASEEENDGSDLPLDLELLKNKMLLFKVSKKKDQFGSYIGPSTISRITADHILVSRLVFWSTSPSQRIHSLASGCLSQKFKEFKLLEGNITRSQILNLWRTKVHSTELHVLVIQLSHAKSFDDGSVLVSKIYDATKLIVPNDVPDIVDFNQRSFMSNVYDDWKSGIAPIISVANFYASEEVSTKNKFGFVIPLLIFGEIGFSILAQIAFKKSSARKRDFGATIAKTPFPLQFLDRYKLHISVGDNAGMVRLLCRDKVARELVGKPCDVVDSDQHSILINEYYEAGQGQRIHGWAPGCLSQKFKEFKLLKGNVYEITNFELVEDKSAFKVTKLSHKFIFYKETNMREIVDDEYPRLMFEFKQFSELTDPETIDPSTPFAGYKQPAAEYNHPTTAKKGRTGQKTA</sequence>
<protein>
    <submittedName>
        <fullName evidence="3">DNA ligase</fullName>
    </submittedName>
</protein>
<feature type="transmembrane region" description="Helical" evidence="2">
    <location>
        <begin position="295"/>
        <end position="317"/>
    </location>
</feature>
<feature type="region of interest" description="Disordered" evidence="1">
    <location>
        <begin position="476"/>
        <end position="511"/>
    </location>
</feature>
<evidence type="ECO:0000256" key="1">
    <source>
        <dbReference type="SAM" id="MobiDB-lite"/>
    </source>
</evidence>
<dbReference type="InterPro" id="IPR012340">
    <property type="entry name" value="NA-bd_OB-fold"/>
</dbReference>
<proteinExistence type="predicted"/>
<reference evidence="4" key="1">
    <citation type="journal article" date="2019" name="Curr. Biol.">
        <title>Genome Sequence of Striga asiatica Provides Insight into the Evolution of Plant Parasitism.</title>
        <authorList>
            <person name="Yoshida S."/>
            <person name="Kim S."/>
            <person name="Wafula E.K."/>
            <person name="Tanskanen J."/>
            <person name="Kim Y.M."/>
            <person name="Honaas L."/>
            <person name="Yang Z."/>
            <person name="Spallek T."/>
            <person name="Conn C.E."/>
            <person name="Ichihashi Y."/>
            <person name="Cheong K."/>
            <person name="Cui S."/>
            <person name="Der J.P."/>
            <person name="Gundlach H."/>
            <person name="Jiao Y."/>
            <person name="Hori C."/>
            <person name="Ishida J.K."/>
            <person name="Kasahara H."/>
            <person name="Kiba T."/>
            <person name="Kim M.S."/>
            <person name="Koo N."/>
            <person name="Laohavisit A."/>
            <person name="Lee Y.H."/>
            <person name="Lumba S."/>
            <person name="McCourt P."/>
            <person name="Mortimer J.C."/>
            <person name="Mutuku J.M."/>
            <person name="Nomura T."/>
            <person name="Sasaki-Sekimoto Y."/>
            <person name="Seto Y."/>
            <person name="Wang Y."/>
            <person name="Wakatake T."/>
            <person name="Sakakibara H."/>
            <person name="Demura T."/>
            <person name="Yamaguchi S."/>
            <person name="Yoneyama K."/>
            <person name="Manabe R.I."/>
            <person name="Nelson D.C."/>
            <person name="Schulman A.H."/>
            <person name="Timko M.P."/>
            <person name="dePamphilis C.W."/>
            <person name="Choi D."/>
            <person name="Shirasu K."/>
        </authorList>
    </citation>
    <scope>NUCLEOTIDE SEQUENCE [LARGE SCALE GENOMIC DNA]</scope>
    <source>
        <strain evidence="4">cv. UVA1</strain>
    </source>
</reference>
<dbReference type="Gene3D" id="2.40.50.140">
    <property type="entry name" value="Nucleic acid-binding proteins"/>
    <property type="match status" value="1"/>
</dbReference>
<accession>A0A5A7P9X3</accession>
<evidence type="ECO:0000313" key="4">
    <source>
        <dbReference type="Proteomes" id="UP000325081"/>
    </source>
</evidence>